<reference evidence="2 3" key="1">
    <citation type="journal article" date="2015" name="Sci. Rep.">
        <title>The power of single molecule real-time sequencing technology in the de novo assembly of a eukaryotic genome.</title>
        <authorList>
            <person name="Sakai H."/>
            <person name="Naito K."/>
            <person name="Ogiso-Tanaka E."/>
            <person name="Takahashi Y."/>
            <person name="Iseki K."/>
            <person name="Muto C."/>
            <person name="Satou K."/>
            <person name="Teruya K."/>
            <person name="Shiroma A."/>
            <person name="Shimoji M."/>
            <person name="Hirano T."/>
            <person name="Itoh T."/>
            <person name="Kaga A."/>
            <person name="Tomooka N."/>
        </authorList>
    </citation>
    <scope>NUCLEOTIDE SEQUENCE [LARGE SCALE GENOMIC DNA]</scope>
    <source>
        <strain evidence="3">cv. Shumari</strain>
    </source>
</reference>
<organism evidence="2 3">
    <name type="scientific">Vigna angularis var. angularis</name>
    <dbReference type="NCBI Taxonomy" id="157739"/>
    <lineage>
        <taxon>Eukaryota</taxon>
        <taxon>Viridiplantae</taxon>
        <taxon>Streptophyta</taxon>
        <taxon>Embryophyta</taxon>
        <taxon>Tracheophyta</taxon>
        <taxon>Spermatophyta</taxon>
        <taxon>Magnoliopsida</taxon>
        <taxon>eudicotyledons</taxon>
        <taxon>Gunneridae</taxon>
        <taxon>Pentapetalae</taxon>
        <taxon>rosids</taxon>
        <taxon>fabids</taxon>
        <taxon>Fabales</taxon>
        <taxon>Fabaceae</taxon>
        <taxon>Papilionoideae</taxon>
        <taxon>50 kb inversion clade</taxon>
        <taxon>NPAAA clade</taxon>
        <taxon>indigoferoid/millettioid clade</taxon>
        <taxon>Phaseoleae</taxon>
        <taxon>Vigna</taxon>
    </lineage>
</organism>
<evidence type="ECO:0000313" key="3">
    <source>
        <dbReference type="Proteomes" id="UP000291084"/>
    </source>
</evidence>
<name>A0A0S3T806_PHAAN</name>
<evidence type="ECO:0000259" key="1">
    <source>
        <dbReference type="Pfam" id="PF18117"/>
    </source>
</evidence>
<dbReference type="InterPro" id="IPR044603">
    <property type="entry name" value="SAG101-like"/>
</dbReference>
<dbReference type="GO" id="GO:0006952">
    <property type="term" value="P:defense response"/>
    <property type="evidence" value="ECO:0007669"/>
    <property type="project" value="InterPro"/>
</dbReference>
<dbReference type="PANTHER" id="PTHR46898:SF3">
    <property type="entry name" value="FUNGAL LIPASE-LIKE DOMAIN-CONTAINING PROTEIN"/>
    <property type="match status" value="1"/>
</dbReference>
<evidence type="ECO:0000313" key="2">
    <source>
        <dbReference type="EMBL" id="BAU01076.1"/>
    </source>
</evidence>
<gene>
    <name evidence="2" type="primary">Vigan.11G023300</name>
    <name evidence="2" type="ORF">VIGAN_11023300</name>
</gene>
<dbReference type="Pfam" id="PF18117">
    <property type="entry name" value="EDS1_EP"/>
    <property type="match status" value="1"/>
</dbReference>
<sequence length="93" mass="11310">MYCWRSGWKNIRKKKLDDLKENVEAKGKLLEFENYVYESLKKYEVSPEIFLKGSSYMTWWNKYKESADNHRLASFMSNRQHFDQYTEGAYSFP</sequence>
<accession>A0A0S3T806</accession>
<keyword evidence="3" id="KW-1185">Reference proteome</keyword>
<dbReference type="AlphaFoldDB" id="A0A0S3T806"/>
<dbReference type="InterPro" id="IPR041266">
    <property type="entry name" value="EDS1_EP"/>
</dbReference>
<dbReference type="GO" id="GO:0052689">
    <property type="term" value="F:carboxylic ester hydrolase activity"/>
    <property type="evidence" value="ECO:0007669"/>
    <property type="project" value="InterPro"/>
</dbReference>
<feature type="domain" description="EDS1 EP" evidence="1">
    <location>
        <begin position="17"/>
        <end position="70"/>
    </location>
</feature>
<dbReference type="PANTHER" id="PTHR46898">
    <property type="entry name" value="SENESCENCE-ASSOCIATED CARBOXYLESTERASE 101"/>
    <property type="match status" value="1"/>
</dbReference>
<dbReference type="EMBL" id="AP015044">
    <property type="protein sequence ID" value="BAU01076.1"/>
    <property type="molecule type" value="Genomic_DNA"/>
</dbReference>
<dbReference type="Proteomes" id="UP000291084">
    <property type="component" value="Chromosome 11"/>
</dbReference>
<protein>
    <recommendedName>
        <fullName evidence="1">EDS1 EP domain-containing protein</fullName>
    </recommendedName>
</protein>
<proteinExistence type="predicted"/>